<gene>
    <name evidence="4" type="ORF">ACFOX0_32920</name>
</gene>
<keyword evidence="5" id="KW-1185">Reference proteome</keyword>
<dbReference type="RefSeq" id="WP_377553354.1">
    <property type="nucleotide sequence ID" value="NZ_JBHSBN010000053.1"/>
</dbReference>
<dbReference type="GO" id="GO:0016746">
    <property type="term" value="F:acyltransferase activity"/>
    <property type="evidence" value="ECO:0007669"/>
    <property type="project" value="UniProtKB-KW"/>
</dbReference>
<feature type="domain" description="N-acetyltransferase" evidence="3">
    <location>
        <begin position="4"/>
        <end position="151"/>
    </location>
</feature>
<dbReference type="SUPFAM" id="SSF55729">
    <property type="entry name" value="Acyl-CoA N-acyltransferases (Nat)"/>
    <property type="match status" value="1"/>
</dbReference>
<dbReference type="InterPro" id="IPR000182">
    <property type="entry name" value="GNAT_dom"/>
</dbReference>
<evidence type="ECO:0000313" key="5">
    <source>
        <dbReference type="Proteomes" id="UP001595868"/>
    </source>
</evidence>
<dbReference type="CDD" id="cd04301">
    <property type="entry name" value="NAT_SF"/>
    <property type="match status" value="1"/>
</dbReference>
<keyword evidence="1 4" id="KW-0808">Transferase</keyword>
<reference evidence="5" key="1">
    <citation type="journal article" date="2019" name="Int. J. Syst. Evol. Microbiol.">
        <title>The Global Catalogue of Microorganisms (GCM) 10K type strain sequencing project: providing services to taxonomists for standard genome sequencing and annotation.</title>
        <authorList>
            <consortium name="The Broad Institute Genomics Platform"/>
            <consortium name="The Broad Institute Genome Sequencing Center for Infectious Disease"/>
            <person name="Wu L."/>
            <person name="Ma J."/>
        </authorList>
    </citation>
    <scope>NUCLEOTIDE SEQUENCE [LARGE SCALE GENOMIC DNA]</scope>
    <source>
        <strain evidence="5">2902at01</strain>
    </source>
</reference>
<accession>A0ABV8KXF9</accession>
<dbReference type="PANTHER" id="PTHR43877:SF1">
    <property type="entry name" value="ACETYLTRANSFERASE"/>
    <property type="match status" value="1"/>
</dbReference>
<dbReference type="Proteomes" id="UP001595868">
    <property type="component" value="Unassembled WGS sequence"/>
</dbReference>
<dbReference type="Pfam" id="PF13673">
    <property type="entry name" value="Acetyltransf_10"/>
    <property type="match status" value="1"/>
</dbReference>
<dbReference type="Gene3D" id="3.40.630.30">
    <property type="match status" value="1"/>
</dbReference>
<dbReference type="EMBL" id="JBHSBN010000053">
    <property type="protein sequence ID" value="MFC4110701.1"/>
    <property type="molecule type" value="Genomic_DNA"/>
</dbReference>
<dbReference type="EC" id="2.3.-.-" evidence="4"/>
<dbReference type="InterPro" id="IPR050832">
    <property type="entry name" value="Bact_Acetyltransf"/>
</dbReference>
<dbReference type="PROSITE" id="PS51186">
    <property type="entry name" value="GNAT"/>
    <property type="match status" value="1"/>
</dbReference>
<comment type="caution">
    <text evidence="4">The sequence shown here is derived from an EMBL/GenBank/DDBJ whole genome shotgun (WGS) entry which is preliminary data.</text>
</comment>
<evidence type="ECO:0000313" key="4">
    <source>
        <dbReference type="EMBL" id="MFC4110701.1"/>
    </source>
</evidence>
<dbReference type="InterPro" id="IPR016181">
    <property type="entry name" value="Acyl_CoA_acyltransferase"/>
</dbReference>
<evidence type="ECO:0000256" key="2">
    <source>
        <dbReference type="ARBA" id="ARBA00023315"/>
    </source>
</evidence>
<evidence type="ECO:0000256" key="1">
    <source>
        <dbReference type="ARBA" id="ARBA00022679"/>
    </source>
</evidence>
<name>A0ABV8KXF9_9ACTN</name>
<proteinExistence type="predicted"/>
<protein>
    <submittedName>
        <fullName evidence="4">GNAT family N-acetyltransferase</fullName>
        <ecNumber evidence="4">2.3.-.-</ecNumber>
    </submittedName>
</protein>
<sequence>MSVATIRPYRSDDGPILSAIVRRCLREVNSRDYPADVIDRMCRHFTAERFDQLATVRQVWVLEEAGTPVGTVSRDGNKVFTMFVDPDRAGQGIGRRLMTHIEELAAADGHDHMETGASISGYGFYHRIGYVDVRESDTEFGLNYILRKPLRR</sequence>
<keyword evidence="2 4" id="KW-0012">Acyltransferase</keyword>
<organism evidence="4 5">
    <name type="scientific">Micromonospora zhanjiangensis</name>
    <dbReference type="NCBI Taxonomy" id="1522057"/>
    <lineage>
        <taxon>Bacteria</taxon>
        <taxon>Bacillati</taxon>
        <taxon>Actinomycetota</taxon>
        <taxon>Actinomycetes</taxon>
        <taxon>Micromonosporales</taxon>
        <taxon>Micromonosporaceae</taxon>
        <taxon>Micromonospora</taxon>
    </lineage>
</organism>
<evidence type="ECO:0000259" key="3">
    <source>
        <dbReference type="PROSITE" id="PS51186"/>
    </source>
</evidence>
<dbReference type="PANTHER" id="PTHR43877">
    <property type="entry name" value="AMINOALKYLPHOSPHONATE N-ACETYLTRANSFERASE-RELATED-RELATED"/>
    <property type="match status" value="1"/>
</dbReference>